<dbReference type="InterPro" id="IPR003797">
    <property type="entry name" value="DegV"/>
</dbReference>
<dbReference type="AlphaFoldDB" id="A0A2P6MKS4"/>
<evidence type="ECO:0000313" key="4">
    <source>
        <dbReference type="Proteomes" id="UP000243650"/>
    </source>
</evidence>
<dbReference type="Pfam" id="PF02645">
    <property type="entry name" value="DegV"/>
    <property type="match status" value="1"/>
</dbReference>
<proteinExistence type="predicted"/>
<keyword evidence="2" id="KW-0446">Lipid-binding</keyword>
<comment type="caution">
    <text evidence="3">The sequence shown here is derived from an EMBL/GenBank/DDBJ whole genome shotgun (WGS) entry which is preliminary data.</text>
</comment>
<keyword evidence="4" id="KW-1185">Reference proteome</keyword>
<dbReference type="Proteomes" id="UP000243650">
    <property type="component" value="Unassembled WGS sequence"/>
</dbReference>
<organism evidence="3 4">
    <name type="scientific">Alkalicoccus urumqiensis</name>
    <name type="common">Bacillus urumqiensis</name>
    <dbReference type="NCBI Taxonomy" id="1548213"/>
    <lineage>
        <taxon>Bacteria</taxon>
        <taxon>Bacillati</taxon>
        <taxon>Bacillota</taxon>
        <taxon>Bacilli</taxon>
        <taxon>Bacillales</taxon>
        <taxon>Bacillaceae</taxon>
        <taxon>Alkalicoccus</taxon>
    </lineage>
</organism>
<dbReference type="NCBIfam" id="TIGR00762">
    <property type="entry name" value="DegV"/>
    <property type="match status" value="1"/>
</dbReference>
<protein>
    <submittedName>
        <fullName evidence="3">Fatty acid-binding protein DegV</fullName>
    </submittedName>
</protein>
<dbReference type="EMBL" id="PVNS01000002">
    <property type="protein sequence ID" value="PRO66878.1"/>
    <property type="molecule type" value="Genomic_DNA"/>
</dbReference>
<dbReference type="Gene3D" id="3.40.50.10170">
    <property type="match status" value="1"/>
</dbReference>
<evidence type="ECO:0000313" key="3">
    <source>
        <dbReference type="EMBL" id="PRO66878.1"/>
    </source>
</evidence>
<dbReference type="PANTHER" id="PTHR33434">
    <property type="entry name" value="DEGV DOMAIN-CONTAINING PROTEIN DR_1986-RELATED"/>
    <property type="match status" value="1"/>
</dbReference>
<dbReference type="RefSeq" id="WP_105957914.1">
    <property type="nucleotide sequence ID" value="NZ_PVNS01000002.1"/>
</dbReference>
<accession>A0A2P6MKS4</accession>
<evidence type="ECO:0000256" key="2">
    <source>
        <dbReference type="ARBA" id="ARBA00023121"/>
    </source>
</evidence>
<gene>
    <name evidence="3" type="ORF">C6I21_02850</name>
</gene>
<dbReference type="OrthoDB" id="5429275at2"/>
<sequence length="282" mass="30467">MPKIHIVTDSTLDLEEHQIEKYGIHVVPLSVTVGGKTYVDRVEIDSASFIDKMKEADELPKSSQPSPGTFKELYDRLGEDGSEVISIHMASKLSGTYDSARQAAGMSEASVTVVDSEYISTALGFQVVEAARLAEQGASMEEITAKVQKVKENTRLYIMVDTLENLVKGGRIGRGRAFVGSLLKIKPLAVLDGGEYTPAAKVRTHSQMIKWMTDTLREEAGAGIVKGAGIAHAGALQLSERLAESVKQVRDIPVSIIGTTPIISTHTGPGALAFMFYTEEEE</sequence>
<dbReference type="Gene3D" id="3.30.1180.10">
    <property type="match status" value="1"/>
</dbReference>
<dbReference type="PROSITE" id="PS51482">
    <property type="entry name" value="DEGV"/>
    <property type="match status" value="1"/>
</dbReference>
<name>A0A2P6MKS4_ALKUR</name>
<reference evidence="3 4" key="1">
    <citation type="submission" date="2018-03" db="EMBL/GenBank/DDBJ databases">
        <title>Bacillus urumqiensis sp. nov., a moderately haloalkaliphilic bacterium isolated from a salt lake.</title>
        <authorList>
            <person name="Zhao B."/>
            <person name="Liao Z."/>
        </authorList>
    </citation>
    <scope>NUCLEOTIDE SEQUENCE [LARGE SCALE GENOMIC DNA]</scope>
    <source>
        <strain evidence="3 4">BZ-SZ-XJ18</strain>
    </source>
</reference>
<dbReference type="SUPFAM" id="SSF82549">
    <property type="entry name" value="DAK1/DegV-like"/>
    <property type="match status" value="1"/>
</dbReference>
<dbReference type="InterPro" id="IPR043168">
    <property type="entry name" value="DegV_C"/>
</dbReference>
<comment type="function">
    <text evidence="1">May bind long-chain fatty acids, such as palmitate, and may play a role in lipid transport or fatty acid metabolism.</text>
</comment>
<evidence type="ECO:0000256" key="1">
    <source>
        <dbReference type="ARBA" id="ARBA00003238"/>
    </source>
</evidence>
<dbReference type="PANTHER" id="PTHR33434:SF8">
    <property type="entry name" value="DEGV DOMAIN-CONTAINING PROTEIN SPR1019"/>
    <property type="match status" value="1"/>
</dbReference>
<dbReference type="GO" id="GO:0008289">
    <property type="term" value="F:lipid binding"/>
    <property type="evidence" value="ECO:0007669"/>
    <property type="project" value="UniProtKB-KW"/>
</dbReference>
<dbReference type="InterPro" id="IPR050270">
    <property type="entry name" value="DegV_domain_contain"/>
</dbReference>